<evidence type="ECO:0000259" key="2">
    <source>
        <dbReference type="Pfam" id="PF20516"/>
    </source>
</evidence>
<name>A0A4Q2V353_FUSOX</name>
<evidence type="ECO:0000313" key="4">
    <source>
        <dbReference type="Proteomes" id="UP000290540"/>
    </source>
</evidence>
<feature type="domain" description="PD-(D/E)XK nuclease-like" evidence="2">
    <location>
        <begin position="111"/>
        <end position="156"/>
    </location>
</feature>
<accession>A0A4Q2V353</accession>
<protein>
    <recommendedName>
        <fullName evidence="2">PD-(D/E)XK nuclease-like domain-containing protein</fullName>
    </recommendedName>
</protein>
<dbReference type="Proteomes" id="UP000290540">
    <property type="component" value="Unassembled WGS sequence"/>
</dbReference>
<evidence type="ECO:0000313" key="3">
    <source>
        <dbReference type="EMBL" id="RYC81094.1"/>
    </source>
</evidence>
<feature type="compositionally biased region" description="Polar residues" evidence="1">
    <location>
        <begin position="41"/>
        <end position="58"/>
    </location>
</feature>
<comment type="caution">
    <text evidence="3">The sequence shown here is derived from an EMBL/GenBank/DDBJ whole genome shotgun (WGS) entry which is preliminary data.</text>
</comment>
<feature type="region of interest" description="Disordered" evidence="1">
    <location>
        <begin position="28"/>
        <end position="61"/>
    </location>
</feature>
<dbReference type="InterPro" id="IPR046797">
    <property type="entry name" value="PDDEXK_12"/>
</dbReference>
<sequence length="157" mass="17805">MTMNLKPLVHPDESGRRGVNLAPLYLRRNQHHKHQADRRQPNNSARLRSTPEASSPENSAPFPTCQHLWKLLDKIDLASSGIGILPSSQGPVYRDFKWTRQPILSNILFSDDCDNLGHTPTLEAIQWILHEAAYCNSRGCSEADWNVEVHHRVLALL</sequence>
<dbReference type="AlphaFoldDB" id="A0A4Q2V353"/>
<evidence type="ECO:0000256" key="1">
    <source>
        <dbReference type="SAM" id="MobiDB-lite"/>
    </source>
</evidence>
<dbReference type="Pfam" id="PF20516">
    <property type="entry name" value="PDDEXK_12"/>
    <property type="match status" value="1"/>
</dbReference>
<proteinExistence type="predicted"/>
<organism evidence="3 4">
    <name type="scientific">Fusarium oxysporum f. sp. narcissi</name>
    <dbReference type="NCBI Taxonomy" id="451672"/>
    <lineage>
        <taxon>Eukaryota</taxon>
        <taxon>Fungi</taxon>
        <taxon>Dikarya</taxon>
        <taxon>Ascomycota</taxon>
        <taxon>Pezizomycotina</taxon>
        <taxon>Sordariomycetes</taxon>
        <taxon>Hypocreomycetidae</taxon>
        <taxon>Hypocreales</taxon>
        <taxon>Nectriaceae</taxon>
        <taxon>Fusarium</taxon>
        <taxon>Fusarium oxysporum species complex</taxon>
    </lineage>
</organism>
<dbReference type="EMBL" id="MQTW01000279">
    <property type="protein sequence ID" value="RYC81094.1"/>
    <property type="molecule type" value="Genomic_DNA"/>
</dbReference>
<gene>
    <name evidence="3" type="ORF">BFJ63_vAg16013</name>
</gene>
<reference evidence="3 4" key="1">
    <citation type="submission" date="2016-12" db="EMBL/GenBank/DDBJ databases">
        <title>Draft genome sequence of Fusarium oxysporum causing rot on Narcissus.</title>
        <authorList>
            <person name="Armitage A.D."/>
            <person name="Taylor A."/>
            <person name="Clarkson J.P."/>
            <person name="Harrison R.J."/>
            <person name="Jackson A.C."/>
        </authorList>
    </citation>
    <scope>NUCLEOTIDE SEQUENCE [LARGE SCALE GENOMIC DNA]</scope>
    <source>
        <strain evidence="3 4">N139</strain>
    </source>
</reference>